<keyword evidence="4" id="KW-0539">Nucleus</keyword>
<evidence type="ECO:0000256" key="3">
    <source>
        <dbReference type="ARBA" id="ARBA00023013"/>
    </source>
</evidence>
<reference evidence="8" key="1">
    <citation type="submission" date="2021-10" db="EMBL/GenBank/DDBJ databases">
        <title>Melipona bicolor Genome sequencing and assembly.</title>
        <authorList>
            <person name="Araujo N.S."/>
            <person name="Arias M.C."/>
        </authorList>
    </citation>
    <scope>NUCLEOTIDE SEQUENCE</scope>
    <source>
        <strain evidence="8">USP_2M_L1-L4_2017</strain>
        <tissue evidence="8">Whole body</tissue>
    </source>
</reference>
<comment type="similarity">
    <text evidence="2">Belongs to the CDI family.</text>
</comment>
<dbReference type="Gene3D" id="4.10.365.10">
    <property type="entry name" value="p27"/>
    <property type="match status" value="1"/>
</dbReference>
<dbReference type="InterPro" id="IPR003175">
    <property type="entry name" value="CDI_dom"/>
</dbReference>
<sequence>MDTNQNNSGNQEQPRARLMMPNPNIDIQEGRRLRNARRRLFEDDDDDETVRNSGVEDNIANCIFEEARKNRENAKQRWNFDFEKEQPLPGRYEWVKLDEHGNEVCTPLVTKAGVENLQTTQEDNDVTMEDHADETAK</sequence>
<feature type="compositionally biased region" description="Basic and acidic residues" evidence="6">
    <location>
        <begin position="128"/>
        <end position="137"/>
    </location>
</feature>
<feature type="region of interest" description="Disordered" evidence="6">
    <location>
        <begin position="1"/>
        <end position="23"/>
    </location>
</feature>
<keyword evidence="3" id="KW-0649">Protein kinase inhibitor</keyword>
<dbReference type="GO" id="GO:0005634">
    <property type="term" value="C:nucleus"/>
    <property type="evidence" value="ECO:0007669"/>
    <property type="project" value="UniProtKB-SubCell"/>
</dbReference>
<feature type="region of interest" description="Disordered" evidence="6">
    <location>
        <begin position="115"/>
        <end position="137"/>
    </location>
</feature>
<dbReference type="Proteomes" id="UP001177670">
    <property type="component" value="Unassembled WGS sequence"/>
</dbReference>
<evidence type="ECO:0000256" key="2">
    <source>
        <dbReference type="ARBA" id="ARBA00006726"/>
    </source>
</evidence>
<evidence type="ECO:0000256" key="1">
    <source>
        <dbReference type="ARBA" id="ARBA00004123"/>
    </source>
</evidence>
<dbReference type="AlphaFoldDB" id="A0AA40KSC8"/>
<dbReference type="GO" id="GO:0051726">
    <property type="term" value="P:regulation of cell cycle"/>
    <property type="evidence" value="ECO:0007669"/>
    <property type="project" value="InterPro"/>
</dbReference>
<evidence type="ECO:0000256" key="5">
    <source>
        <dbReference type="ARBA" id="ARBA00023306"/>
    </source>
</evidence>
<evidence type="ECO:0000259" key="7">
    <source>
        <dbReference type="Pfam" id="PF02234"/>
    </source>
</evidence>
<dbReference type="PANTHER" id="PTHR10265">
    <property type="entry name" value="CYCLIN-DEPENDENT KINASE INHIBITOR 1"/>
    <property type="match status" value="1"/>
</dbReference>
<evidence type="ECO:0000256" key="6">
    <source>
        <dbReference type="SAM" id="MobiDB-lite"/>
    </source>
</evidence>
<comment type="caution">
    <text evidence="8">The sequence shown here is derived from an EMBL/GenBank/DDBJ whole genome shotgun (WGS) entry which is preliminary data.</text>
</comment>
<keyword evidence="5" id="KW-0131">Cell cycle</keyword>
<dbReference type="GO" id="GO:0004861">
    <property type="term" value="F:cyclin-dependent protein serine/threonine kinase inhibitor activity"/>
    <property type="evidence" value="ECO:0007669"/>
    <property type="project" value="InterPro"/>
</dbReference>
<accession>A0AA40KSC8</accession>
<evidence type="ECO:0000256" key="4">
    <source>
        <dbReference type="ARBA" id="ARBA00023242"/>
    </source>
</evidence>
<comment type="subcellular location">
    <subcellularLocation>
        <location evidence="1">Nucleus</location>
    </subcellularLocation>
</comment>
<gene>
    <name evidence="8" type="ORF">K0M31_017353</name>
</gene>
<proteinExistence type="inferred from homology"/>
<organism evidence="8 9">
    <name type="scientific">Melipona bicolor</name>
    <dbReference type="NCBI Taxonomy" id="60889"/>
    <lineage>
        <taxon>Eukaryota</taxon>
        <taxon>Metazoa</taxon>
        <taxon>Ecdysozoa</taxon>
        <taxon>Arthropoda</taxon>
        <taxon>Hexapoda</taxon>
        <taxon>Insecta</taxon>
        <taxon>Pterygota</taxon>
        <taxon>Neoptera</taxon>
        <taxon>Endopterygota</taxon>
        <taxon>Hymenoptera</taxon>
        <taxon>Apocrita</taxon>
        <taxon>Aculeata</taxon>
        <taxon>Apoidea</taxon>
        <taxon>Anthophila</taxon>
        <taxon>Apidae</taxon>
        <taxon>Melipona</taxon>
    </lineage>
</organism>
<dbReference type="Pfam" id="PF02234">
    <property type="entry name" value="CDI"/>
    <property type="match status" value="1"/>
</dbReference>
<protein>
    <recommendedName>
        <fullName evidence="7">Cyclin-dependent kinase inhibitor domain-containing protein</fullName>
    </recommendedName>
</protein>
<evidence type="ECO:0000313" key="9">
    <source>
        <dbReference type="Proteomes" id="UP001177670"/>
    </source>
</evidence>
<name>A0AA40KSC8_9HYME</name>
<keyword evidence="9" id="KW-1185">Reference proteome</keyword>
<dbReference type="EMBL" id="JAHYIQ010000006">
    <property type="protein sequence ID" value="KAK1131055.1"/>
    <property type="molecule type" value="Genomic_DNA"/>
</dbReference>
<evidence type="ECO:0000313" key="8">
    <source>
        <dbReference type="EMBL" id="KAK1131055.1"/>
    </source>
</evidence>
<feature type="compositionally biased region" description="Polar residues" evidence="6">
    <location>
        <begin position="1"/>
        <end position="13"/>
    </location>
</feature>
<dbReference type="InterPro" id="IPR044898">
    <property type="entry name" value="CDI_dom_sf"/>
</dbReference>
<feature type="domain" description="Cyclin-dependent kinase inhibitor" evidence="7">
    <location>
        <begin position="65"/>
        <end position="97"/>
    </location>
</feature>
<dbReference type="PANTHER" id="PTHR10265:SF45">
    <property type="entry name" value="DACAPO"/>
    <property type="match status" value="1"/>
</dbReference>